<proteinExistence type="predicted"/>
<evidence type="ECO:0000313" key="2">
    <source>
        <dbReference type="Proteomes" id="UP000805193"/>
    </source>
</evidence>
<evidence type="ECO:0000313" key="1">
    <source>
        <dbReference type="EMBL" id="KAG0432356.1"/>
    </source>
</evidence>
<keyword evidence="2" id="KW-1185">Reference proteome</keyword>
<organism evidence="1 2">
    <name type="scientific">Ixodes persulcatus</name>
    <name type="common">Taiga tick</name>
    <dbReference type="NCBI Taxonomy" id="34615"/>
    <lineage>
        <taxon>Eukaryota</taxon>
        <taxon>Metazoa</taxon>
        <taxon>Ecdysozoa</taxon>
        <taxon>Arthropoda</taxon>
        <taxon>Chelicerata</taxon>
        <taxon>Arachnida</taxon>
        <taxon>Acari</taxon>
        <taxon>Parasitiformes</taxon>
        <taxon>Ixodida</taxon>
        <taxon>Ixodoidea</taxon>
        <taxon>Ixodidae</taxon>
        <taxon>Ixodinae</taxon>
        <taxon>Ixodes</taxon>
    </lineage>
</organism>
<sequence length="75" mass="7900">MKLGQQQHPGDSQQQQRQAHVVLHCGDTASRVLVAPPTHRHVDGRAPPTTSSLVASTIAVDRALSLTAKIRASGG</sequence>
<dbReference type="EMBL" id="JABSTQ010009160">
    <property type="protein sequence ID" value="KAG0432356.1"/>
    <property type="molecule type" value="Genomic_DNA"/>
</dbReference>
<comment type="caution">
    <text evidence="1">The sequence shown here is derived from an EMBL/GenBank/DDBJ whole genome shotgun (WGS) entry which is preliminary data.</text>
</comment>
<name>A0AC60QHK9_IXOPE</name>
<accession>A0AC60QHK9</accession>
<dbReference type="Proteomes" id="UP000805193">
    <property type="component" value="Unassembled WGS sequence"/>
</dbReference>
<protein>
    <submittedName>
        <fullName evidence="1">Uncharacterized protein</fullName>
    </submittedName>
</protein>
<reference evidence="1 2" key="1">
    <citation type="journal article" date="2020" name="Cell">
        <title>Large-Scale Comparative Analyses of Tick Genomes Elucidate Their Genetic Diversity and Vector Capacities.</title>
        <authorList>
            <consortium name="Tick Genome and Microbiome Consortium (TIGMIC)"/>
            <person name="Jia N."/>
            <person name="Wang J."/>
            <person name="Shi W."/>
            <person name="Du L."/>
            <person name="Sun Y."/>
            <person name="Zhan W."/>
            <person name="Jiang J.F."/>
            <person name="Wang Q."/>
            <person name="Zhang B."/>
            <person name="Ji P."/>
            <person name="Bell-Sakyi L."/>
            <person name="Cui X.M."/>
            <person name="Yuan T.T."/>
            <person name="Jiang B.G."/>
            <person name="Yang W.F."/>
            <person name="Lam T.T."/>
            <person name="Chang Q.C."/>
            <person name="Ding S.J."/>
            <person name="Wang X.J."/>
            <person name="Zhu J.G."/>
            <person name="Ruan X.D."/>
            <person name="Zhao L."/>
            <person name="Wei J.T."/>
            <person name="Ye R.Z."/>
            <person name="Que T.C."/>
            <person name="Du C.H."/>
            <person name="Zhou Y.H."/>
            <person name="Cheng J.X."/>
            <person name="Dai P.F."/>
            <person name="Guo W.B."/>
            <person name="Han X.H."/>
            <person name="Huang E.J."/>
            <person name="Li L.F."/>
            <person name="Wei W."/>
            <person name="Gao Y.C."/>
            <person name="Liu J.Z."/>
            <person name="Shao H.Z."/>
            <person name="Wang X."/>
            <person name="Wang C.C."/>
            <person name="Yang T.C."/>
            <person name="Huo Q.B."/>
            <person name="Li W."/>
            <person name="Chen H.Y."/>
            <person name="Chen S.E."/>
            <person name="Zhou L.G."/>
            <person name="Ni X.B."/>
            <person name="Tian J.H."/>
            <person name="Sheng Y."/>
            <person name="Liu T."/>
            <person name="Pan Y.S."/>
            <person name="Xia L.Y."/>
            <person name="Li J."/>
            <person name="Zhao F."/>
            <person name="Cao W.C."/>
        </authorList>
    </citation>
    <scope>NUCLEOTIDE SEQUENCE [LARGE SCALE GENOMIC DNA]</scope>
    <source>
        <strain evidence="1">Iper-2018</strain>
    </source>
</reference>
<gene>
    <name evidence="1" type="ORF">HPB47_020936</name>
</gene>